<evidence type="ECO:0000313" key="4">
    <source>
        <dbReference type="Proteomes" id="UP001501705"/>
    </source>
</evidence>
<feature type="transmembrane region" description="Helical" evidence="1">
    <location>
        <begin position="102"/>
        <end position="125"/>
    </location>
</feature>
<gene>
    <name evidence="3" type="ORF">GCM10009804_59360</name>
</gene>
<feature type="transmembrane region" description="Helical" evidence="1">
    <location>
        <begin position="168"/>
        <end position="188"/>
    </location>
</feature>
<comment type="caution">
    <text evidence="3">The sequence shown here is derived from an EMBL/GenBank/DDBJ whole genome shotgun (WGS) entry which is preliminary data.</text>
</comment>
<keyword evidence="4" id="KW-1185">Reference proteome</keyword>
<evidence type="ECO:0000259" key="2">
    <source>
        <dbReference type="Pfam" id="PF09990"/>
    </source>
</evidence>
<proteinExistence type="predicted"/>
<dbReference type="Pfam" id="PF09990">
    <property type="entry name" value="DUF2231"/>
    <property type="match status" value="1"/>
</dbReference>
<keyword evidence="1" id="KW-0812">Transmembrane</keyword>
<protein>
    <recommendedName>
        <fullName evidence="2">DUF2231 domain-containing protein</fullName>
    </recommendedName>
</protein>
<dbReference type="InterPro" id="IPR019251">
    <property type="entry name" value="DUF2231_TM"/>
</dbReference>
<organism evidence="3 4">
    <name type="scientific">Kribbella hippodromi</name>
    <dbReference type="NCBI Taxonomy" id="434347"/>
    <lineage>
        <taxon>Bacteria</taxon>
        <taxon>Bacillati</taxon>
        <taxon>Actinomycetota</taxon>
        <taxon>Actinomycetes</taxon>
        <taxon>Propionibacteriales</taxon>
        <taxon>Kribbellaceae</taxon>
        <taxon>Kribbella</taxon>
    </lineage>
</organism>
<reference evidence="4" key="1">
    <citation type="journal article" date="2019" name="Int. J. Syst. Evol. Microbiol.">
        <title>The Global Catalogue of Microorganisms (GCM) 10K type strain sequencing project: providing services to taxonomists for standard genome sequencing and annotation.</title>
        <authorList>
            <consortium name="The Broad Institute Genomics Platform"/>
            <consortium name="The Broad Institute Genome Sequencing Center for Infectious Disease"/>
            <person name="Wu L."/>
            <person name="Ma J."/>
        </authorList>
    </citation>
    <scope>NUCLEOTIDE SEQUENCE [LARGE SCALE GENOMIC DNA]</scope>
    <source>
        <strain evidence="4">JCM 15572</strain>
    </source>
</reference>
<evidence type="ECO:0000313" key="3">
    <source>
        <dbReference type="EMBL" id="GAA1594831.1"/>
    </source>
</evidence>
<keyword evidence="1" id="KW-0472">Membrane</keyword>
<accession>A0ABP4PXX6</accession>
<feature type="transmembrane region" description="Helical" evidence="1">
    <location>
        <begin position="137"/>
        <end position="156"/>
    </location>
</feature>
<name>A0ABP4PXX6_9ACTN</name>
<dbReference type="EMBL" id="BAAAPH010000022">
    <property type="protein sequence ID" value="GAA1594831.1"/>
    <property type="molecule type" value="Genomic_DNA"/>
</dbReference>
<keyword evidence="1" id="KW-1133">Transmembrane helix</keyword>
<dbReference type="Proteomes" id="UP001501705">
    <property type="component" value="Unassembled WGS sequence"/>
</dbReference>
<sequence>MVGGRTYRGVVGRRGVDCAGGWLFGGWGGGHRVGMGGVGGHGAERGSLGRGKEPRTVLAGPYGHPFHPIMVTVPIGAWVASVVFDIVALGNDSAARTFAEGAYWLIGIGIVGAVLAAVFGLVDLLGIPRKTVAFRTGLTHMILKLTVVVLFAINFGVRAGHGYESASVAGFVLSLIGLAILGVSGWLGGKLAYRYGVRVADERTQGQGFAH</sequence>
<feature type="domain" description="DUF2231" evidence="2">
    <location>
        <begin position="63"/>
        <end position="200"/>
    </location>
</feature>
<feature type="transmembrane region" description="Helical" evidence="1">
    <location>
        <begin position="69"/>
        <end position="90"/>
    </location>
</feature>
<evidence type="ECO:0000256" key="1">
    <source>
        <dbReference type="SAM" id="Phobius"/>
    </source>
</evidence>